<evidence type="ECO:0000313" key="2">
    <source>
        <dbReference type="EMBL" id="GEB97740.1"/>
    </source>
</evidence>
<dbReference type="STRING" id="28028.CFLV_09615"/>
<evidence type="ECO:0000313" key="1">
    <source>
        <dbReference type="EMBL" id="APT87406.1"/>
    </source>
</evidence>
<dbReference type="EMBL" id="BJNB01000016">
    <property type="protein sequence ID" value="GEB97740.1"/>
    <property type="molecule type" value="Genomic_DNA"/>
</dbReference>
<gene>
    <name evidence="2" type="ORF">CFL01nite_12350</name>
    <name evidence="1" type="ORF">CFLV_09615</name>
</gene>
<organism evidence="1 3">
    <name type="scientific">Corynebacterium flavescens</name>
    <dbReference type="NCBI Taxonomy" id="28028"/>
    <lineage>
        <taxon>Bacteria</taxon>
        <taxon>Bacillati</taxon>
        <taxon>Actinomycetota</taxon>
        <taxon>Actinomycetes</taxon>
        <taxon>Mycobacteriales</taxon>
        <taxon>Corynebacteriaceae</taxon>
        <taxon>Corynebacterium</taxon>
    </lineage>
</organism>
<protein>
    <submittedName>
        <fullName evidence="1">Uncharacterized protein</fullName>
    </submittedName>
</protein>
<accession>A0A1L7CNI1</accession>
<evidence type="ECO:0000313" key="4">
    <source>
        <dbReference type="Proteomes" id="UP000315353"/>
    </source>
</evidence>
<proteinExistence type="predicted"/>
<dbReference type="AlphaFoldDB" id="A0A1L7CNI1"/>
<name>A0A1L7CNI1_CORFL</name>
<dbReference type="KEGG" id="cfc:CFLV_09615"/>
<reference evidence="2 4" key="2">
    <citation type="submission" date="2019-06" db="EMBL/GenBank/DDBJ databases">
        <title>Whole genome shotgun sequence of Corynebacterium flavescens NBRC 14136.</title>
        <authorList>
            <person name="Hosoyama A."/>
            <person name="Uohara A."/>
            <person name="Ohji S."/>
            <person name="Ichikawa N."/>
        </authorList>
    </citation>
    <scope>NUCLEOTIDE SEQUENCE [LARGE SCALE GENOMIC DNA]</scope>
    <source>
        <strain evidence="2 4">NBRC 14136</strain>
    </source>
</reference>
<reference evidence="1 3" key="1">
    <citation type="submission" date="2014-08" db="EMBL/GenBank/DDBJ databases">
        <title>Complete genome sequence of Corynebacterium flavescens OJ8(T)(=DSM 20296(T)), isolated from cheese.</title>
        <authorList>
            <person name="Ruckert C."/>
            <person name="Albersmeier A."/>
            <person name="Winkler A."/>
            <person name="Kalinowski J."/>
        </authorList>
    </citation>
    <scope>NUCLEOTIDE SEQUENCE [LARGE SCALE GENOMIC DNA]</scope>
    <source>
        <strain evidence="1 3">OJ8</strain>
    </source>
</reference>
<sequence length="159" mass="18644">MSRYCVRKDDDYCHPWRVEIDGVSYVRCTTWGMAMQEVSELTAREDIGHDTWERTMAITNHYWKRSTIDSKNPQKVEAAQWDGTRKNAQQIEEWVKSRGGTATWWNDDSSIFGKLYVRNTFLGIDRNLYASPGSFIVRSEKGKFFPCYEADFLLEYSIV</sequence>
<evidence type="ECO:0000313" key="3">
    <source>
        <dbReference type="Proteomes" id="UP000185479"/>
    </source>
</evidence>
<dbReference type="EMBL" id="CP009246">
    <property type="protein sequence ID" value="APT87406.1"/>
    <property type="molecule type" value="Genomic_DNA"/>
</dbReference>
<dbReference type="Proteomes" id="UP000185479">
    <property type="component" value="Chromosome"/>
</dbReference>
<keyword evidence="3" id="KW-1185">Reference proteome</keyword>
<dbReference type="Proteomes" id="UP000315353">
    <property type="component" value="Unassembled WGS sequence"/>
</dbReference>